<dbReference type="AlphaFoldDB" id="A0A8C4XBH8"/>
<evidence type="ECO:0000313" key="4">
    <source>
        <dbReference type="Proteomes" id="UP000694620"/>
    </source>
</evidence>
<dbReference type="InterPro" id="IPR023340">
    <property type="entry name" value="UMA"/>
</dbReference>
<dbReference type="GeneTree" id="ENSGT00390000003051"/>
<name>A0A8C4XBH8_ERPCA</name>
<dbReference type="PANTHER" id="PTHR36291">
    <property type="entry name" value="UBAP1-MVB12-ASSOCIATED (UMA)-DOMAIN CONTAINING PROTEIN 1"/>
    <property type="match status" value="1"/>
</dbReference>
<keyword evidence="4" id="KW-1185">Reference proteome</keyword>
<dbReference type="InterPro" id="IPR053292">
    <property type="entry name" value="UBAP1-MVB12_assoc_domain"/>
</dbReference>
<reference evidence="3" key="2">
    <citation type="submission" date="2025-08" db="UniProtKB">
        <authorList>
            <consortium name="Ensembl"/>
        </authorList>
    </citation>
    <scope>IDENTIFICATION</scope>
</reference>
<sequence length="130" mass="14795">MFNFFGLRKETTKKLTPEKETDGFVLIGETADEQHEKMTNTNIVQQETNTPSWPEAVNNDQRKQTTEGAPLSSDLLADIPFTLAPHVLVLQTSFPDLPHALLLQDMNENLAKYEYDFSLENTVLYDSSQF</sequence>
<reference evidence="3" key="1">
    <citation type="submission" date="2021-06" db="EMBL/GenBank/DDBJ databases">
        <authorList>
            <consortium name="Wellcome Sanger Institute Data Sharing"/>
        </authorList>
    </citation>
    <scope>NUCLEOTIDE SEQUENCE [LARGE SCALE GENOMIC DNA]</scope>
</reference>
<accession>A0A8C4XBH8</accession>
<feature type="region of interest" description="Disordered" evidence="1">
    <location>
        <begin position="41"/>
        <end position="71"/>
    </location>
</feature>
<dbReference type="Ensembl" id="ENSECRT00000019142.1">
    <property type="protein sequence ID" value="ENSECRP00000018762.1"/>
    <property type="gene ID" value="ENSECRG00000012541.1"/>
</dbReference>
<dbReference type="GeneID" id="114663358"/>
<dbReference type="PANTHER" id="PTHR36291:SF1">
    <property type="entry name" value="UBAP1-MVB12-ASSOCIATED (UMA)-DOMAIN CONTAINING PROTEIN 1"/>
    <property type="match status" value="1"/>
</dbReference>
<reference evidence="3" key="3">
    <citation type="submission" date="2025-09" db="UniProtKB">
        <authorList>
            <consortium name="Ensembl"/>
        </authorList>
    </citation>
    <scope>IDENTIFICATION</scope>
</reference>
<dbReference type="RefSeq" id="XP_028672876.1">
    <property type="nucleotide sequence ID" value="XM_028817043.2"/>
</dbReference>
<dbReference type="PROSITE" id="PS51497">
    <property type="entry name" value="UMA"/>
    <property type="match status" value="1"/>
</dbReference>
<gene>
    <name evidence="3" type="primary">UMAD1</name>
</gene>
<protein>
    <submittedName>
        <fullName evidence="3">UBAP1-MVB12-associated (UMA) domain containing 1</fullName>
    </submittedName>
</protein>
<proteinExistence type="predicted"/>
<dbReference type="Proteomes" id="UP000694620">
    <property type="component" value="Chromosome 13"/>
</dbReference>
<dbReference type="RefSeq" id="XP_028672875.1">
    <property type="nucleotide sequence ID" value="XM_028817042.2"/>
</dbReference>
<feature type="domain" description="UMA" evidence="2">
    <location>
        <begin position="76"/>
        <end position="124"/>
    </location>
</feature>
<evidence type="ECO:0000313" key="3">
    <source>
        <dbReference type="Ensembl" id="ENSECRP00000018762.1"/>
    </source>
</evidence>
<evidence type="ECO:0000256" key="1">
    <source>
        <dbReference type="SAM" id="MobiDB-lite"/>
    </source>
</evidence>
<dbReference type="OrthoDB" id="9872568at2759"/>
<feature type="compositionally biased region" description="Polar residues" evidence="1">
    <location>
        <begin position="41"/>
        <end position="52"/>
    </location>
</feature>
<organism evidence="3 4">
    <name type="scientific">Erpetoichthys calabaricus</name>
    <name type="common">Rope fish</name>
    <name type="synonym">Calamoichthys calabaricus</name>
    <dbReference type="NCBI Taxonomy" id="27687"/>
    <lineage>
        <taxon>Eukaryota</taxon>
        <taxon>Metazoa</taxon>
        <taxon>Chordata</taxon>
        <taxon>Craniata</taxon>
        <taxon>Vertebrata</taxon>
        <taxon>Euteleostomi</taxon>
        <taxon>Actinopterygii</taxon>
        <taxon>Polypteriformes</taxon>
        <taxon>Polypteridae</taxon>
        <taxon>Erpetoichthys</taxon>
    </lineage>
</organism>
<evidence type="ECO:0000259" key="2">
    <source>
        <dbReference type="PROSITE" id="PS51497"/>
    </source>
</evidence>